<dbReference type="Proteomes" id="UP000269001">
    <property type="component" value="Unassembled WGS sequence"/>
</dbReference>
<proteinExistence type="predicted"/>
<accession>A0A3A8EW03</accession>
<reference evidence="1 2" key="1">
    <citation type="submission" date="2018-09" db="EMBL/GenBank/DDBJ databases">
        <title>The draft genome of Acinetobacter spp. strains.</title>
        <authorList>
            <person name="Qin J."/>
            <person name="Feng Y."/>
            <person name="Zong Z."/>
        </authorList>
    </citation>
    <scope>NUCLEOTIDE SEQUENCE [LARGE SCALE GENOMIC DNA]</scope>
    <source>
        <strain evidence="1 2">WCHAc060096</strain>
    </source>
</reference>
<dbReference type="EMBL" id="RAXU01000007">
    <property type="protein sequence ID" value="RKG34244.1"/>
    <property type="molecule type" value="Genomic_DNA"/>
</dbReference>
<gene>
    <name evidence="1" type="ORF">D7V21_07540</name>
</gene>
<dbReference type="Pfam" id="PF26125">
    <property type="entry name" value="AcrVA2-like"/>
    <property type="match status" value="1"/>
</dbReference>
<evidence type="ECO:0000313" key="2">
    <source>
        <dbReference type="Proteomes" id="UP000269001"/>
    </source>
</evidence>
<dbReference type="InterPro" id="IPR058915">
    <property type="entry name" value="AcrVA2-like"/>
</dbReference>
<organism evidence="1 2">
    <name type="scientific">Acinetobacter guerrae</name>
    <dbReference type="NCBI Taxonomy" id="1843371"/>
    <lineage>
        <taxon>Bacteria</taxon>
        <taxon>Pseudomonadati</taxon>
        <taxon>Pseudomonadota</taxon>
        <taxon>Gammaproteobacteria</taxon>
        <taxon>Moraxellales</taxon>
        <taxon>Moraxellaceae</taxon>
        <taxon>Acinetobacter</taxon>
    </lineage>
</organism>
<dbReference type="AlphaFoldDB" id="A0A3A8EW03"/>
<name>A0A3A8EW03_9GAMM</name>
<keyword evidence="2" id="KW-1185">Reference proteome</keyword>
<dbReference type="CDD" id="cd22987">
    <property type="entry name" value="AcrVA2-like"/>
    <property type="match status" value="1"/>
</dbReference>
<comment type="caution">
    <text evidence="1">The sequence shown here is derived from an EMBL/GenBank/DDBJ whole genome shotgun (WGS) entry which is preliminary data.</text>
</comment>
<sequence>MILSNYRKYIQSQITEFNQNITLEKVNNGLNRKLEELNPIHTLDYISKTYTGIWNKVEDIVINEKFSNSKWSNNIFLPFTYWLPITLDIKYPNWHKNYKEKYMPNWGIDFVSISAIGTWRYTKGIYKLDDEIANHFFIDDSDIKIPSKLLENQPEWSIYVDTRNLDISLDGERVVGFWSCIDCYPSSNQPYSNLKALSIIPLFSNRLGYMLSASIPLDENKFLSIEQSTNDLLNHIPKNFAVDDKRDSDDLKELICFKKKVTQILLFIIQPEPDITEHDQPVESTRANPYPKIIKGKYRLYEAKKPRYFNVGTQAGKNLKQAFATYKATGKKQAPHIRKAHWHGYWKGSKKLEKQEFFYKWIPPVLVNSYLEEEKN</sequence>
<evidence type="ECO:0000313" key="1">
    <source>
        <dbReference type="EMBL" id="RKG34244.1"/>
    </source>
</evidence>
<protein>
    <submittedName>
        <fullName evidence="1">Uncharacterized protein</fullName>
    </submittedName>
</protein>